<evidence type="ECO:0000259" key="1">
    <source>
        <dbReference type="SMART" id="SM01043"/>
    </source>
</evidence>
<dbReference type="EMBL" id="JAPDOD010000068">
    <property type="protein sequence ID" value="MDA0166524.1"/>
    <property type="molecule type" value="Genomic_DNA"/>
</dbReference>
<dbReference type="SUPFAM" id="SSF52540">
    <property type="entry name" value="P-loop containing nucleoside triphosphate hydrolases"/>
    <property type="match status" value="1"/>
</dbReference>
<dbReference type="InterPro" id="IPR036388">
    <property type="entry name" value="WH-like_DNA-bd_sf"/>
</dbReference>
<dbReference type="Pfam" id="PF03704">
    <property type="entry name" value="BTAD"/>
    <property type="match status" value="1"/>
</dbReference>
<comment type="caution">
    <text evidence="2">The sequence shown here is derived from an EMBL/GenBank/DDBJ whole genome shotgun (WGS) entry which is preliminary data.</text>
</comment>
<dbReference type="SMART" id="SM01043">
    <property type="entry name" value="BTAD"/>
    <property type="match status" value="1"/>
</dbReference>
<evidence type="ECO:0000313" key="2">
    <source>
        <dbReference type="EMBL" id="MDA0166524.1"/>
    </source>
</evidence>
<dbReference type="SUPFAM" id="SSF48452">
    <property type="entry name" value="TPR-like"/>
    <property type="match status" value="2"/>
</dbReference>
<name>A0A9X3N165_9ACTN</name>
<dbReference type="Gene3D" id="1.10.10.10">
    <property type="entry name" value="Winged helix-like DNA-binding domain superfamily/Winged helix DNA-binding domain"/>
    <property type="match status" value="1"/>
</dbReference>
<dbReference type="InterPro" id="IPR027417">
    <property type="entry name" value="P-loop_NTPase"/>
</dbReference>
<dbReference type="InterPro" id="IPR051677">
    <property type="entry name" value="AfsR-DnrI-RedD_regulator"/>
</dbReference>
<dbReference type="RefSeq" id="WP_270045782.1">
    <property type="nucleotide sequence ID" value="NZ_JAPDOD010000068.1"/>
</dbReference>
<dbReference type="InterPro" id="IPR041664">
    <property type="entry name" value="AAA_16"/>
</dbReference>
<organism evidence="2 3">
    <name type="scientific">Solirubrobacter ginsenosidimutans</name>
    <dbReference type="NCBI Taxonomy" id="490573"/>
    <lineage>
        <taxon>Bacteria</taxon>
        <taxon>Bacillati</taxon>
        <taxon>Actinomycetota</taxon>
        <taxon>Thermoleophilia</taxon>
        <taxon>Solirubrobacterales</taxon>
        <taxon>Solirubrobacteraceae</taxon>
        <taxon>Solirubrobacter</taxon>
    </lineage>
</organism>
<proteinExistence type="predicted"/>
<feature type="domain" description="Bacterial transcriptional activator" evidence="1">
    <location>
        <begin position="93"/>
        <end position="220"/>
    </location>
</feature>
<dbReference type="InterPro" id="IPR011990">
    <property type="entry name" value="TPR-like_helical_dom_sf"/>
</dbReference>
<dbReference type="Proteomes" id="UP001149140">
    <property type="component" value="Unassembled WGS sequence"/>
</dbReference>
<dbReference type="AlphaFoldDB" id="A0A9X3N165"/>
<accession>A0A9X3N165</accession>
<reference evidence="2" key="1">
    <citation type="submission" date="2022-10" db="EMBL/GenBank/DDBJ databases">
        <title>The WGS of Solirubrobacter ginsenosidimutans DSM 21036.</title>
        <authorList>
            <person name="Jiang Z."/>
        </authorList>
    </citation>
    <scope>NUCLEOTIDE SEQUENCE</scope>
    <source>
        <strain evidence="2">DSM 21036</strain>
    </source>
</reference>
<protein>
    <submittedName>
        <fullName evidence="2">AAA family ATPase</fullName>
    </submittedName>
</protein>
<dbReference type="Pfam" id="PF13191">
    <property type="entry name" value="AAA_16"/>
    <property type="match status" value="1"/>
</dbReference>
<gene>
    <name evidence="2" type="ORF">OM076_40045</name>
</gene>
<dbReference type="Gene3D" id="1.25.40.10">
    <property type="entry name" value="Tetratricopeptide repeat domain"/>
    <property type="match status" value="3"/>
</dbReference>
<sequence>MLRVQLLGELRAEIDGRPVTPPASRRAWSLLAWLAMHPGEHARGAVAAGFWPDVLDSSARASLRSVLWELRRVLGSDAALVAGRERIALVCETDLAEFEALVVAGRLEAAVALHRGPLLAGLDDDWVLEARDELVERLGSAYGRLAAATATPGEAVGWARRRLALDPLDEDAARELMRRLAAGGDRAGALAVYDRLSDRLRTSLGLAPSAQTRTLATTLRGAEAAPGAPQADGPPLIGRQHELAAITELWERVTAGAGAVLVLGGEGGIGKTRLAAELVARARATGNARAARCSAVDLGGAPPFAPWIELLADLARELAPPPADSQWPEELGRLSPSLPRRLGRPRAAAADVPPELARARLFEAAVELAEHATADRPLVLVFDDVHLADVPTLELAAYLARRIQLLPVLIVLTRRMTPRRDEVDALVHAARGRGIAVRELELQPLTRAALEALVEAVSALDASARERVIAVADGNPLLALESARAGASADRGPPASLRGTVRAAISRLDEAAREITELTAVAGRPLDRLELSGLARPEAVLAAMDCGLLRSTDGRFGFRHDLLREAVVADLDDVRRAIHHETLGGALGASPAEAARHLRLAGRDDLAAARLVEAAGVAVRATALVEATAYLTEAVELRPADAATRLELSDVLAQLGRRDAATTEFERAIVLLAPDDSAARAAAHRRAALWYRGPLCDPGRARRSAQQGLDALDAGGVADAESRVELLLIRAWCEVTIEGSGAAKRSLAELASLGLDLERMPLWRHHLRTVESFALIAEGRMGEAEAALIASATAGEDAGRPDLAYSGWSNAACMAVATGDLERALEHADRGATITAPFPAIAFQTAALRANVLALLGRHAEARTADERQAELAARLGTPATIALADHDAGLLAGLAGDHERAQQCLGRALAGDPPIVRADARLRRAEALARLGRADEAQAELRAAALEPVRPAHRPAVLVARMTFVQALIARAQGDAELTQTRLREAERHWQRLAGLQLFASEHLASLVDLGRPPVTGIVNPSYELERVADELRRSEPLADVR</sequence>
<dbReference type="PANTHER" id="PTHR35807">
    <property type="entry name" value="TRANSCRIPTIONAL REGULATOR REDD-RELATED"/>
    <property type="match status" value="1"/>
</dbReference>
<dbReference type="InterPro" id="IPR005158">
    <property type="entry name" value="BTAD"/>
</dbReference>
<keyword evidence="3" id="KW-1185">Reference proteome</keyword>
<evidence type="ECO:0000313" key="3">
    <source>
        <dbReference type="Proteomes" id="UP001149140"/>
    </source>
</evidence>